<sequence length="249" mass="28318">MKLLCFPYAGAHVNVFSDLSKMIEAINPTIRVIAYDYAGHGRRFSEQPHDTIQDNAADLYRSLQGTLDKQEPLILLGYSMGSIVAYEIAKRLVHDGYAVSKLIFMAATPPHRLEVGREQYETDDELINHCLVYGLIKAEQFSSEQMRKLFLPALRSDILAVNNFNRINRFECHSFDPAIDIAVFQGQHDLSVSDVDRWKDVSSSEVSYYSYPAGHFFLYEYQQAVIDDIISFINDSEETENKIRGGCGQ</sequence>
<dbReference type="SUPFAM" id="SSF53474">
    <property type="entry name" value="alpha/beta-Hydrolases"/>
    <property type="match status" value="1"/>
</dbReference>
<comment type="caution">
    <text evidence="3">The sequence shown here is derived from an EMBL/GenBank/DDBJ whole genome shotgun (WGS) entry which is preliminary data.</text>
</comment>
<dbReference type="Pfam" id="PF00975">
    <property type="entry name" value="Thioesterase"/>
    <property type="match status" value="1"/>
</dbReference>
<protein>
    <submittedName>
        <fullName evidence="3">Thioesterase</fullName>
    </submittedName>
</protein>
<accession>A0ABR8MYD2</accession>
<dbReference type="InterPro" id="IPR012223">
    <property type="entry name" value="TEII"/>
</dbReference>
<gene>
    <name evidence="3" type="ORF">H8B09_19105</name>
</gene>
<dbReference type="Gene3D" id="3.40.50.1820">
    <property type="entry name" value="alpha/beta hydrolase"/>
    <property type="match status" value="1"/>
</dbReference>
<dbReference type="InterPro" id="IPR029058">
    <property type="entry name" value="AB_hydrolase_fold"/>
</dbReference>
<dbReference type="PANTHER" id="PTHR11487:SF0">
    <property type="entry name" value="S-ACYL FATTY ACID SYNTHASE THIOESTERASE, MEDIUM CHAIN"/>
    <property type="match status" value="1"/>
</dbReference>
<evidence type="ECO:0000256" key="1">
    <source>
        <dbReference type="ARBA" id="ARBA00007169"/>
    </source>
</evidence>
<keyword evidence="4" id="KW-1185">Reference proteome</keyword>
<dbReference type="PANTHER" id="PTHR11487">
    <property type="entry name" value="THIOESTERASE"/>
    <property type="match status" value="1"/>
</dbReference>
<dbReference type="RefSeq" id="WP_191205196.1">
    <property type="nucleotide sequence ID" value="NZ_JACXZA010000005.1"/>
</dbReference>
<evidence type="ECO:0000259" key="2">
    <source>
        <dbReference type="Pfam" id="PF00975"/>
    </source>
</evidence>
<organism evidence="3 4">
    <name type="scientific">Paenibacillus terricola</name>
    <dbReference type="NCBI Taxonomy" id="2763503"/>
    <lineage>
        <taxon>Bacteria</taxon>
        <taxon>Bacillati</taxon>
        <taxon>Bacillota</taxon>
        <taxon>Bacilli</taxon>
        <taxon>Bacillales</taxon>
        <taxon>Paenibacillaceae</taxon>
        <taxon>Paenibacillus</taxon>
    </lineage>
</organism>
<dbReference type="Proteomes" id="UP000609346">
    <property type="component" value="Unassembled WGS sequence"/>
</dbReference>
<evidence type="ECO:0000313" key="3">
    <source>
        <dbReference type="EMBL" id="MBD3920883.1"/>
    </source>
</evidence>
<reference evidence="3 4" key="1">
    <citation type="submission" date="2020-09" db="EMBL/GenBank/DDBJ databases">
        <title>Paenibacillus sp. strain PR3 16S rRNA gene Genome sequencing and assembly.</title>
        <authorList>
            <person name="Kim J."/>
        </authorList>
    </citation>
    <scope>NUCLEOTIDE SEQUENCE [LARGE SCALE GENOMIC DNA]</scope>
    <source>
        <strain evidence="3 4">PR3</strain>
    </source>
</reference>
<dbReference type="EMBL" id="JACXZA010000005">
    <property type="protein sequence ID" value="MBD3920883.1"/>
    <property type="molecule type" value="Genomic_DNA"/>
</dbReference>
<comment type="similarity">
    <text evidence="1">Belongs to the thioesterase family.</text>
</comment>
<feature type="domain" description="Thioesterase" evidence="2">
    <location>
        <begin position="2"/>
        <end position="233"/>
    </location>
</feature>
<dbReference type="InterPro" id="IPR001031">
    <property type="entry name" value="Thioesterase"/>
</dbReference>
<name>A0ABR8MYD2_9BACL</name>
<evidence type="ECO:0000313" key="4">
    <source>
        <dbReference type="Proteomes" id="UP000609346"/>
    </source>
</evidence>
<proteinExistence type="inferred from homology"/>